<gene>
    <name evidence="8" type="ORF">WG617_01155</name>
</gene>
<organism evidence="8 9">
    <name type="scientific">Mycoplasmopsis felifaucium</name>
    <dbReference type="NCBI Taxonomy" id="35768"/>
    <lineage>
        <taxon>Bacteria</taxon>
        <taxon>Bacillati</taxon>
        <taxon>Mycoplasmatota</taxon>
        <taxon>Mycoplasmoidales</taxon>
        <taxon>Metamycoplasmataceae</taxon>
        <taxon>Mycoplasmopsis</taxon>
    </lineage>
</organism>
<evidence type="ECO:0000259" key="7">
    <source>
        <dbReference type="Pfam" id="PF02608"/>
    </source>
</evidence>
<keyword evidence="5" id="KW-0449">Lipoprotein</keyword>
<feature type="chain" id="PRO_5045545834" evidence="6">
    <location>
        <begin position="23"/>
        <end position="461"/>
    </location>
</feature>
<dbReference type="EMBL" id="CP148067">
    <property type="protein sequence ID" value="WXL29242.1"/>
    <property type="molecule type" value="Genomic_DNA"/>
</dbReference>
<dbReference type="Pfam" id="PF02608">
    <property type="entry name" value="Bmp"/>
    <property type="match status" value="1"/>
</dbReference>
<comment type="subcellular location">
    <subcellularLocation>
        <location evidence="1">Cell membrane</location>
    </subcellularLocation>
</comment>
<keyword evidence="3 6" id="KW-0732">Signal</keyword>
<evidence type="ECO:0000256" key="4">
    <source>
        <dbReference type="ARBA" id="ARBA00023136"/>
    </source>
</evidence>
<feature type="domain" description="ABC transporter substrate-binding protein PnrA-like" evidence="7">
    <location>
        <begin position="77"/>
        <end position="352"/>
    </location>
</feature>
<keyword evidence="9" id="KW-1185">Reference proteome</keyword>
<dbReference type="InterPro" id="IPR008107">
    <property type="entry name" value="Mycoplasma_p48"/>
</dbReference>
<evidence type="ECO:0000256" key="6">
    <source>
        <dbReference type="SAM" id="SignalP"/>
    </source>
</evidence>
<accession>A0ABZ2RRZ1</accession>
<evidence type="ECO:0000313" key="8">
    <source>
        <dbReference type="EMBL" id="WXL29242.1"/>
    </source>
</evidence>
<dbReference type="PANTHER" id="PTHR34296:SF2">
    <property type="entry name" value="ABC TRANSPORTER GUANOSINE-BINDING PROTEIN NUPN"/>
    <property type="match status" value="1"/>
</dbReference>
<dbReference type="Gene3D" id="3.40.50.2300">
    <property type="match status" value="2"/>
</dbReference>
<sequence>MNKKLLIGLASTFAIAPVAVSAGCNKDQFFKEEQMKDANGTPVEGRKTISTLASITSDPAFKVGENQKNFRTVYISGEGSIEDKSFNQSGWEAVHKLSYELGLDIAQSKGNKNLFNSYRQPASDRFVEAYTEVIEKGIYKYVVVCGYTLSAPLETVFKDAKLLRKIKDQNMLFICVDFTPESSDPAVAKELKDYTIAVEYDIAAAGYMAGYALSNYLSEKYPTEAAKRTLGAFGGYKWPSVSDFIIGAFKGVEDANKTHLDKTTRSIKDLVNLDSGFEAGSPNAFAAIDDIKDAQAWYPVAGSITTQAAKKLTKDQFLIGVDADQAKALTNTRIFTSVMKQIGQAIYNILGNLYTYGDVSRIPELAKWKDTKTAEFFGYSVEHPGQRYVDIAEASLIDENNTKIAQKWLDKAKNYYHENHVAIQTEIKGLKQRFAKNGDVSEPQIYQTITDGLAKAINSQK</sequence>
<protein>
    <submittedName>
        <fullName evidence="8">BMP family ABC transporter substrate-binding protein</fullName>
    </submittedName>
</protein>
<evidence type="ECO:0000256" key="1">
    <source>
        <dbReference type="ARBA" id="ARBA00004236"/>
    </source>
</evidence>
<dbReference type="PRINTS" id="PR01733">
    <property type="entry name" value="LIPPROTEIN48"/>
</dbReference>
<dbReference type="PANTHER" id="PTHR34296">
    <property type="entry name" value="TRANSCRIPTIONAL ACTIVATOR PROTEIN MED"/>
    <property type="match status" value="1"/>
</dbReference>
<proteinExistence type="predicted"/>
<keyword evidence="2" id="KW-1003">Cell membrane</keyword>
<reference evidence="8" key="1">
    <citation type="submission" date="2024-03" db="EMBL/GenBank/DDBJ databases">
        <title>Complete genome sequence of Mycoplasma felifaucium Z921 isolated from the trachea of a cheetah.</title>
        <authorList>
            <person name="Spergser J."/>
        </authorList>
    </citation>
    <scope>NUCLEOTIDE SEQUENCE [LARGE SCALE GENOMIC DNA]</scope>
    <source>
        <strain evidence="8">Z921</strain>
    </source>
</reference>
<dbReference type="PROSITE" id="PS51257">
    <property type="entry name" value="PROKAR_LIPOPROTEIN"/>
    <property type="match status" value="1"/>
</dbReference>
<evidence type="ECO:0000256" key="5">
    <source>
        <dbReference type="ARBA" id="ARBA00023288"/>
    </source>
</evidence>
<dbReference type="InterPro" id="IPR050957">
    <property type="entry name" value="BMP_lipoprotein"/>
</dbReference>
<feature type="signal peptide" evidence="6">
    <location>
        <begin position="1"/>
        <end position="22"/>
    </location>
</feature>
<dbReference type="Proteomes" id="UP001477443">
    <property type="component" value="Chromosome"/>
</dbReference>
<evidence type="ECO:0000256" key="3">
    <source>
        <dbReference type="ARBA" id="ARBA00022729"/>
    </source>
</evidence>
<evidence type="ECO:0000313" key="9">
    <source>
        <dbReference type="Proteomes" id="UP001477443"/>
    </source>
</evidence>
<dbReference type="InterPro" id="IPR003760">
    <property type="entry name" value="PnrA-like"/>
</dbReference>
<keyword evidence="4" id="KW-0472">Membrane</keyword>
<name>A0ABZ2RRZ1_9BACT</name>
<dbReference type="PIRSF" id="PIRSF032900">
    <property type="entry name" value="Mycoplasma_p48"/>
    <property type="match status" value="1"/>
</dbReference>
<dbReference type="RefSeq" id="WP_338822871.1">
    <property type="nucleotide sequence ID" value="NZ_CP148067.1"/>
</dbReference>
<evidence type="ECO:0000256" key="2">
    <source>
        <dbReference type="ARBA" id="ARBA00022475"/>
    </source>
</evidence>